<dbReference type="AlphaFoldDB" id="A0AAE3TB50"/>
<evidence type="ECO:0000259" key="1">
    <source>
        <dbReference type="Pfam" id="PF01872"/>
    </source>
</evidence>
<dbReference type="Pfam" id="PF01872">
    <property type="entry name" value="RibD_C"/>
    <property type="match status" value="1"/>
</dbReference>
<protein>
    <submittedName>
        <fullName evidence="2">Dihydrofolate reductase family protein</fullName>
    </submittedName>
</protein>
<name>A0AAE3TB50_9RHOB</name>
<dbReference type="RefSeq" id="WP_275568436.1">
    <property type="nucleotide sequence ID" value="NZ_JARGYC010000046.1"/>
</dbReference>
<dbReference type="SUPFAM" id="SSF53597">
    <property type="entry name" value="Dihydrofolate reductase-like"/>
    <property type="match status" value="1"/>
</dbReference>
<dbReference type="GO" id="GO:0009231">
    <property type="term" value="P:riboflavin biosynthetic process"/>
    <property type="evidence" value="ECO:0007669"/>
    <property type="project" value="InterPro"/>
</dbReference>
<reference evidence="2" key="1">
    <citation type="submission" date="2023-03" db="EMBL/GenBank/DDBJ databases">
        <title>Multiphase analysis and comparison of six strains from genera Psychromarinibacter, Lutimaribacter, and Maritimibacter, including a novel species: Psychromarinibacter sediminicola sp. nov.</title>
        <authorList>
            <person name="Wang Y.-H."/>
            <person name="Ye M.-Q."/>
            <person name="Du Z.-J."/>
        </authorList>
    </citation>
    <scope>NUCLEOTIDE SEQUENCE</scope>
    <source>
        <strain evidence="2">C21-152</strain>
    </source>
</reference>
<dbReference type="EMBL" id="JARGYC010000046">
    <property type="protein sequence ID" value="MDF0602305.1"/>
    <property type="molecule type" value="Genomic_DNA"/>
</dbReference>
<keyword evidence="3" id="KW-1185">Reference proteome</keyword>
<feature type="domain" description="Bacterial bifunctional deaminase-reductase C-terminal" evidence="1">
    <location>
        <begin position="10"/>
        <end position="176"/>
    </location>
</feature>
<dbReference type="InterPro" id="IPR002734">
    <property type="entry name" value="RibDG_C"/>
</dbReference>
<dbReference type="GO" id="GO:0008703">
    <property type="term" value="F:5-amino-6-(5-phosphoribosylamino)uracil reductase activity"/>
    <property type="evidence" value="ECO:0007669"/>
    <property type="project" value="InterPro"/>
</dbReference>
<accession>A0AAE3TB50</accession>
<dbReference type="PANTHER" id="PTHR38011:SF11">
    <property type="entry name" value="2,5-DIAMINO-6-RIBOSYLAMINO-4(3H)-PYRIMIDINONE 5'-PHOSPHATE REDUCTASE"/>
    <property type="match status" value="1"/>
</dbReference>
<dbReference type="PANTHER" id="PTHR38011">
    <property type="entry name" value="DIHYDROFOLATE REDUCTASE FAMILY PROTEIN (AFU_ORTHOLOGUE AFUA_8G06820)"/>
    <property type="match status" value="1"/>
</dbReference>
<comment type="caution">
    <text evidence="2">The sequence shown here is derived from an EMBL/GenBank/DDBJ whole genome shotgun (WGS) entry which is preliminary data.</text>
</comment>
<dbReference type="Gene3D" id="3.40.430.10">
    <property type="entry name" value="Dihydrofolate Reductase, subunit A"/>
    <property type="match status" value="1"/>
</dbReference>
<dbReference type="InterPro" id="IPR024072">
    <property type="entry name" value="DHFR-like_dom_sf"/>
</dbReference>
<dbReference type="Proteomes" id="UP001220964">
    <property type="component" value="Unassembled WGS sequence"/>
</dbReference>
<evidence type="ECO:0000313" key="2">
    <source>
        <dbReference type="EMBL" id="MDF0602305.1"/>
    </source>
</evidence>
<organism evidence="2 3">
    <name type="scientific">Psychromarinibacter sediminicola</name>
    <dbReference type="NCBI Taxonomy" id="3033385"/>
    <lineage>
        <taxon>Bacteria</taxon>
        <taxon>Pseudomonadati</taxon>
        <taxon>Pseudomonadota</taxon>
        <taxon>Alphaproteobacteria</taxon>
        <taxon>Rhodobacterales</taxon>
        <taxon>Paracoccaceae</taxon>
        <taxon>Psychromarinibacter</taxon>
    </lineage>
</organism>
<proteinExistence type="predicted"/>
<gene>
    <name evidence="2" type="ORF">P1J78_16310</name>
</gene>
<evidence type="ECO:0000313" key="3">
    <source>
        <dbReference type="Proteomes" id="UP001220964"/>
    </source>
</evidence>
<dbReference type="InterPro" id="IPR050765">
    <property type="entry name" value="Riboflavin_Biosynth_HTPR"/>
</dbReference>
<sequence length="187" mass="20229">MTTGHATGHVFIAVSLDGYIARPDGGIDWLDAGPPAPEDEDFGYAAFVARMDGLVMGRESFETVLGFGDWPYEMPVVVLSSTLTEGDIPARLRGRVLLMSGEPAAVMEQLAGRGWARVYIDGGETIRRFLRAGYIAEMILTRLPVLIGAGRPLFGALAQDLWLEHAGTESFANGFVQSRYAVPVPRS</sequence>